<gene>
    <name evidence="1" type="ORF">SCD90_10650</name>
</gene>
<protein>
    <submittedName>
        <fullName evidence="1">Uncharacterized protein</fullName>
    </submittedName>
</protein>
<keyword evidence="2" id="KW-1185">Reference proteome</keyword>
<evidence type="ECO:0000313" key="2">
    <source>
        <dbReference type="Proteomes" id="UP001274321"/>
    </source>
</evidence>
<organism evidence="1 2">
    <name type="scientific">Terrihabitans rhizophilus</name>
    <dbReference type="NCBI Taxonomy" id="3092662"/>
    <lineage>
        <taxon>Bacteria</taxon>
        <taxon>Pseudomonadati</taxon>
        <taxon>Pseudomonadota</taxon>
        <taxon>Alphaproteobacteria</taxon>
        <taxon>Hyphomicrobiales</taxon>
        <taxon>Terrihabitans</taxon>
    </lineage>
</organism>
<proteinExistence type="predicted"/>
<comment type="caution">
    <text evidence="1">The sequence shown here is derived from an EMBL/GenBank/DDBJ whole genome shotgun (WGS) entry which is preliminary data.</text>
</comment>
<evidence type="ECO:0000313" key="1">
    <source>
        <dbReference type="EMBL" id="MDX6806526.1"/>
    </source>
</evidence>
<accession>A0ABU4RNV5</accession>
<reference evidence="1 2" key="1">
    <citation type="submission" date="2023-11" db="EMBL/GenBank/DDBJ databases">
        <authorList>
            <person name="Bao R."/>
        </authorList>
    </citation>
    <scope>NUCLEOTIDE SEQUENCE [LARGE SCALE GENOMIC DNA]</scope>
    <source>
        <strain evidence="1 2">PJ23</strain>
    </source>
</reference>
<dbReference type="Proteomes" id="UP001274321">
    <property type="component" value="Unassembled WGS sequence"/>
</dbReference>
<name>A0ABU4RNV5_9HYPH</name>
<dbReference type="EMBL" id="JAXAFJ010000005">
    <property type="protein sequence ID" value="MDX6806526.1"/>
    <property type="molecule type" value="Genomic_DNA"/>
</dbReference>
<sequence>MIKPLVLVLVLAAVPLLFAVLGYSAFAHAASYEIRRSGLSPDDHNAIKHAYASAEIYSAMRPVFGHEAAAGATLWFGEANERVERYVKHQPDYSQESYKDMRNNLAGVAAANWLYERVGWTWPDTRLRLVGLLARDGIVVPESTDARLAHIPNVFSAELAIRLMRNDTPGLTEQFMAAFASREEQWTAALELPSGRSN</sequence>
<dbReference type="RefSeq" id="WP_319844652.1">
    <property type="nucleotide sequence ID" value="NZ_JAXAFJ010000005.1"/>
</dbReference>